<feature type="domain" description="DUF4657" evidence="2">
    <location>
        <begin position="452"/>
        <end position="546"/>
    </location>
</feature>
<gene>
    <name evidence="3" type="ORF">KIL84_003597</name>
</gene>
<dbReference type="EMBL" id="JAHDVG010000486">
    <property type="protein sequence ID" value="KAH1168114.1"/>
    <property type="molecule type" value="Genomic_DNA"/>
</dbReference>
<evidence type="ECO:0000256" key="1">
    <source>
        <dbReference type="SAM" id="MobiDB-lite"/>
    </source>
</evidence>
<evidence type="ECO:0000313" key="3">
    <source>
        <dbReference type="EMBL" id="KAH1168114.1"/>
    </source>
</evidence>
<keyword evidence="4" id="KW-1185">Reference proteome</keyword>
<name>A0A9D3WPR1_9SAUR</name>
<dbReference type="Pfam" id="PF15552">
    <property type="entry name" value="DUF4657"/>
    <property type="match status" value="1"/>
</dbReference>
<dbReference type="AlphaFoldDB" id="A0A9D3WPR1"/>
<dbReference type="Proteomes" id="UP000827986">
    <property type="component" value="Unassembled WGS sequence"/>
</dbReference>
<evidence type="ECO:0000313" key="4">
    <source>
        <dbReference type="Proteomes" id="UP000827986"/>
    </source>
</evidence>
<comment type="caution">
    <text evidence="3">The sequence shown here is derived from an EMBL/GenBank/DDBJ whole genome shotgun (WGS) entry which is preliminary data.</text>
</comment>
<accession>A0A9D3WPR1</accession>
<organism evidence="3 4">
    <name type="scientific">Mauremys mutica</name>
    <name type="common">yellowpond turtle</name>
    <dbReference type="NCBI Taxonomy" id="74926"/>
    <lineage>
        <taxon>Eukaryota</taxon>
        <taxon>Metazoa</taxon>
        <taxon>Chordata</taxon>
        <taxon>Craniata</taxon>
        <taxon>Vertebrata</taxon>
        <taxon>Euteleostomi</taxon>
        <taxon>Archelosauria</taxon>
        <taxon>Testudinata</taxon>
        <taxon>Testudines</taxon>
        <taxon>Cryptodira</taxon>
        <taxon>Durocryptodira</taxon>
        <taxon>Testudinoidea</taxon>
        <taxon>Geoemydidae</taxon>
        <taxon>Geoemydinae</taxon>
        <taxon>Mauremys</taxon>
    </lineage>
</organism>
<sequence>MQALRHFCPGGARIGKVSPPPVTGLSAQGDGKGAACGMSGPAGCAPIYSSATSARTAPAAAAAATRVISSGLSCSLQSSAKGRGFFAPSLPRGVLPQPQPQRWDGSQDQPGAGLIESKPWRLHARRERWQDAPGWRPRSQLSVKERSFAAGMFSWHRSFTLGAPWRQAGKKNPPSKGKVVLTNMKILSNEESQTQGLTGKPPAAMDFAEESRLPKVEIPLECQGNLGTRDTSSKPDYVATLSDLSTLESKCQLHRFSKFESEDSGVELPSGANSPSTPTGSEKSFVLHTRDSSCDSGVLSTSSSPGIDHVIMRKCKDIRETSQCASDSEKQVEYYSQAADVVQIPTASLEDFSDCQEGESPNKLFGQSEGQYFEEKPRKEIDLSIKETPPAAAHIEEQRPITNRYKETFGRMQELQLHGHQLKKYPTSDSLDEYMDECCRLSEVNQGNTKALGSGLGYLEHICQLIEKIGQLQEHNLRLQKQVCGLQKEQKMSQIKEEYFLQHCSCGAASILLNSYQEVKKFFTERSRPHSLLVQSGNQSDLSIIPERGSDTHLESGDRQLVLGLRKTWSKRSNEENDLRDAYNLTDGRAFLLKDPMTKKGADLGKSILGESHAWGRMRDLMKKTRLRNQSKLGLSSAALKRSCPQLYRPDVKTSDRRKMERNSMIVLGQSTKNENIWPF</sequence>
<protein>
    <recommendedName>
        <fullName evidence="2">DUF4657 domain-containing protein</fullName>
    </recommendedName>
</protein>
<feature type="compositionally biased region" description="Polar residues" evidence="1">
    <location>
        <begin position="271"/>
        <end position="282"/>
    </location>
</feature>
<evidence type="ECO:0000259" key="2">
    <source>
        <dbReference type="Pfam" id="PF15552"/>
    </source>
</evidence>
<proteinExistence type="predicted"/>
<dbReference type="InterPro" id="IPR027958">
    <property type="entry name" value="DUF4657"/>
</dbReference>
<reference evidence="3" key="1">
    <citation type="submission" date="2021-09" db="EMBL/GenBank/DDBJ databases">
        <title>The genome of Mauremys mutica provides insights into the evolution of semi-aquatic lifestyle.</title>
        <authorList>
            <person name="Gong S."/>
            <person name="Gao Y."/>
        </authorList>
    </citation>
    <scope>NUCLEOTIDE SEQUENCE</scope>
    <source>
        <strain evidence="3">MM-2020</strain>
        <tissue evidence="3">Muscle</tissue>
    </source>
</reference>
<feature type="region of interest" description="Disordered" evidence="1">
    <location>
        <begin position="262"/>
        <end position="284"/>
    </location>
</feature>